<protein>
    <submittedName>
        <fullName evidence="1">Uncharacterized protein</fullName>
    </submittedName>
</protein>
<dbReference type="AlphaFoldDB" id="A0A1E3L3F1"/>
<comment type="caution">
    <text evidence="1">The sequence shown here is derived from an EMBL/GenBank/DDBJ whole genome shotgun (WGS) entry which is preliminary data.</text>
</comment>
<accession>A0A1E3L3F1</accession>
<proteinExistence type="predicted"/>
<name>A0A1E3L3F1_9BACL</name>
<gene>
    <name evidence="1" type="ORF">PTI45_02266</name>
</gene>
<organism evidence="1 2">
    <name type="scientific">Paenibacillus nuruki</name>
    <dbReference type="NCBI Taxonomy" id="1886670"/>
    <lineage>
        <taxon>Bacteria</taxon>
        <taxon>Bacillati</taxon>
        <taxon>Bacillota</taxon>
        <taxon>Bacilli</taxon>
        <taxon>Bacillales</taxon>
        <taxon>Paenibacillaceae</taxon>
        <taxon>Paenibacillus</taxon>
    </lineage>
</organism>
<evidence type="ECO:0000313" key="1">
    <source>
        <dbReference type="EMBL" id="ODP28276.1"/>
    </source>
</evidence>
<evidence type="ECO:0000313" key="2">
    <source>
        <dbReference type="Proteomes" id="UP000094578"/>
    </source>
</evidence>
<dbReference type="STRING" id="1886670.PTI45_02266"/>
<sequence>MDQDYVQPIIEKLLHRANSHVHVLTKPYFPGDRSIGGKFGMNSRTITLYIQEIEEQCIELFGSLQPIESYIQIIFAHELGHAHDPMLEMLADELEQCSDSLQCARIALRIEENAWEYARDLLPDVELFIFETILDRSLEAYYDALNAHQTGNIA</sequence>
<keyword evidence="2" id="KW-1185">Reference proteome</keyword>
<dbReference type="RefSeq" id="WP_069327690.1">
    <property type="nucleotide sequence ID" value="NZ_MDER01000039.1"/>
</dbReference>
<reference evidence="1 2" key="1">
    <citation type="submission" date="2016-08" db="EMBL/GenBank/DDBJ databases">
        <title>Genome sequencing of Paenibacillus sp. TI45-13ar, isolated from Korean traditional nuruk.</title>
        <authorList>
            <person name="Kim S.-J."/>
        </authorList>
    </citation>
    <scope>NUCLEOTIDE SEQUENCE [LARGE SCALE GENOMIC DNA]</scope>
    <source>
        <strain evidence="1 2">TI45-13ar</strain>
    </source>
</reference>
<dbReference type="EMBL" id="MDER01000039">
    <property type="protein sequence ID" value="ODP28276.1"/>
    <property type="molecule type" value="Genomic_DNA"/>
</dbReference>
<dbReference type="Proteomes" id="UP000094578">
    <property type="component" value="Unassembled WGS sequence"/>
</dbReference>